<keyword evidence="1" id="KW-0812">Transmembrane</keyword>
<dbReference type="EMBL" id="DXBP01000058">
    <property type="protein sequence ID" value="HIZ42805.1"/>
    <property type="molecule type" value="Genomic_DNA"/>
</dbReference>
<protein>
    <recommendedName>
        <fullName evidence="4">DUF3592 domain-containing protein</fullName>
    </recommendedName>
</protein>
<name>A0A9D2ESP9_9FIRM</name>
<feature type="transmembrane region" description="Helical" evidence="1">
    <location>
        <begin position="7"/>
        <end position="28"/>
    </location>
</feature>
<evidence type="ECO:0000313" key="3">
    <source>
        <dbReference type="Proteomes" id="UP000824048"/>
    </source>
</evidence>
<feature type="transmembrane region" description="Helical" evidence="1">
    <location>
        <begin position="34"/>
        <end position="54"/>
    </location>
</feature>
<comment type="caution">
    <text evidence="2">The sequence shown here is derived from an EMBL/GenBank/DDBJ whole genome shotgun (WGS) entry which is preliminary data.</text>
</comment>
<dbReference type="Proteomes" id="UP000824048">
    <property type="component" value="Unassembled WGS sequence"/>
</dbReference>
<organism evidence="2 3">
    <name type="scientific">Candidatus Gemmiger excrementigallinarum</name>
    <dbReference type="NCBI Taxonomy" id="2838609"/>
    <lineage>
        <taxon>Bacteria</taxon>
        <taxon>Bacillati</taxon>
        <taxon>Bacillota</taxon>
        <taxon>Clostridia</taxon>
        <taxon>Eubacteriales</taxon>
        <taxon>Gemmiger</taxon>
    </lineage>
</organism>
<gene>
    <name evidence="2" type="ORF">H9811_09610</name>
</gene>
<dbReference type="AlphaFoldDB" id="A0A9D2ESP9"/>
<evidence type="ECO:0000256" key="1">
    <source>
        <dbReference type="SAM" id="Phobius"/>
    </source>
</evidence>
<keyword evidence="1" id="KW-1133">Transmembrane helix</keyword>
<accession>A0A9D2ESP9</accession>
<sequence>MYRVLRILGIVFTVMGLLFTALGGTLALLVEPMLFLFALPGLIFLVLGLSFFGANAHTRKIRQWLAENGRRIEADIIGVQYDTRVRVNGRCPLVIQCQAVNPADGKVYVFESEGLWFDPEPFLGERTTLPVLVDPDDYHRYQIVTEGILPERG</sequence>
<proteinExistence type="predicted"/>
<evidence type="ECO:0008006" key="4">
    <source>
        <dbReference type="Google" id="ProtNLM"/>
    </source>
</evidence>
<reference evidence="2" key="2">
    <citation type="submission" date="2021-04" db="EMBL/GenBank/DDBJ databases">
        <authorList>
            <person name="Gilroy R."/>
        </authorList>
    </citation>
    <scope>NUCLEOTIDE SEQUENCE</scope>
    <source>
        <strain evidence="2">ChiSxjej1B13-11774</strain>
    </source>
</reference>
<evidence type="ECO:0000313" key="2">
    <source>
        <dbReference type="EMBL" id="HIZ42805.1"/>
    </source>
</evidence>
<reference evidence="2" key="1">
    <citation type="journal article" date="2021" name="PeerJ">
        <title>Extensive microbial diversity within the chicken gut microbiome revealed by metagenomics and culture.</title>
        <authorList>
            <person name="Gilroy R."/>
            <person name="Ravi A."/>
            <person name="Getino M."/>
            <person name="Pursley I."/>
            <person name="Horton D.L."/>
            <person name="Alikhan N.F."/>
            <person name="Baker D."/>
            <person name="Gharbi K."/>
            <person name="Hall N."/>
            <person name="Watson M."/>
            <person name="Adriaenssens E.M."/>
            <person name="Foster-Nyarko E."/>
            <person name="Jarju S."/>
            <person name="Secka A."/>
            <person name="Antonio M."/>
            <person name="Oren A."/>
            <person name="Chaudhuri R.R."/>
            <person name="La Ragione R."/>
            <person name="Hildebrand F."/>
            <person name="Pallen M.J."/>
        </authorList>
    </citation>
    <scope>NUCLEOTIDE SEQUENCE</scope>
    <source>
        <strain evidence="2">ChiSxjej1B13-11774</strain>
    </source>
</reference>
<keyword evidence="1" id="KW-0472">Membrane</keyword>